<gene>
    <name evidence="2" type="ORF">D3870_17100</name>
</gene>
<name>A0A418X4S1_9BURK</name>
<sequence>MALHVSACHSRADTPGKEIVKKAYVVAEIVVTNPQPYEQYRVLTTPTVAQYGGRFLVRGGERHQMEGEDAEHNSGRRTVIVEFPSLEQARSWYDSVEYGKAKEVRLANSIGRLFIVEGV</sequence>
<accession>A0A418X4S1</accession>
<evidence type="ECO:0000259" key="1">
    <source>
        <dbReference type="Pfam" id="PF07045"/>
    </source>
</evidence>
<feature type="domain" description="DUF1330" evidence="1">
    <location>
        <begin position="22"/>
        <end position="119"/>
    </location>
</feature>
<dbReference type="Pfam" id="PF07045">
    <property type="entry name" value="DUF1330"/>
    <property type="match status" value="1"/>
</dbReference>
<reference evidence="2 3" key="1">
    <citation type="submission" date="2018-09" db="EMBL/GenBank/DDBJ databases">
        <authorList>
            <person name="Zhu H."/>
        </authorList>
    </citation>
    <scope>NUCLEOTIDE SEQUENCE [LARGE SCALE GENOMIC DNA]</scope>
    <source>
        <strain evidence="2 3">K2R10-39</strain>
    </source>
</reference>
<dbReference type="PANTHER" id="PTHR41521">
    <property type="match status" value="1"/>
</dbReference>
<dbReference type="PANTHER" id="PTHR41521:SF4">
    <property type="entry name" value="BLR0684 PROTEIN"/>
    <property type="match status" value="1"/>
</dbReference>
<dbReference type="AlphaFoldDB" id="A0A418X4S1"/>
<dbReference type="InterPro" id="IPR011008">
    <property type="entry name" value="Dimeric_a/b-barrel"/>
</dbReference>
<comment type="caution">
    <text evidence="2">The sequence shown here is derived from an EMBL/GenBank/DDBJ whole genome shotgun (WGS) entry which is preliminary data.</text>
</comment>
<dbReference type="Proteomes" id="UP000285190">
    <property type="component" value="Unassembled WGS sequence"/>
</dbReference>
<protein>
    <submittedName>
        <fullName evidence="2">DUF1330 domain-containing protein</fullName>
    </submittedName>
</protein>
<dbReference type="InterPro" id="IPR010753">
    <property type="entry name" value="DUF1330"/>
</dbReference>
<dbReference type="EMBL" id="QYUN01000002">
    <property type="protein sequence ID" value="RJG07483.1"/>
    <property type="molecule type" value="Genomic_DNA"/>
</dbReference>
<keyword evidence="3" id="KW-1185">Reference proteome</keyword>
<organism evidence="2 3">
    <name type="scientific">Noviherbaspirillum cavernae</name>
    <dbReference type="NCBI Taxonomy" id="2320862"/>
    <lineage>
        <taxon>Bacteria</taxon>
        <taxon>Pseudomonadati</taxon>
        <taxon>Pseudomonadota</taxon>
        <taxon>Betaproteobacteria</taxon>
        <taxon>Burkholderiales</taxon>
        <taxon>Oxalobacteraceae</taxon>
        <taxon>Noviherbaspirillum</taxon>
    </lineage>
</organism>
<dbReference type="Gene3D" id="3.30.70.100">
    <property type="match status" value="1"/>
</dbReference>
<evidence type="ECO:0000313" key="2">
    <source>
        <dbReference type="EMBL" id="RJG07483.1"/>
    </source>
</evidence>
<evidence type="ECO:0000313" key="3">
    <source>
        <dbReference type="Proteomes" id="UP000285190"/>
    </source>
</evidence>
<proteinExistence type="predicted"/>
<dbReference type="SUPFAM" id="SSF54909">
    <property type="entry name" value="Dimeric alpha+beta barrel"/>
    <property type="match status" value="1"/>
</dbReference>